<evidence type="ECO:0000256" key="1">
    <source>
        <dbReference type="SAM" id="Phobius"/>
    </source>
</evidence>
<feature type="transmembrane region" description="Helical" evidence="1">
    <location>
        <begin position="57"/>
        <end position="75"/>
    </location>
</feature>
<dbReference type="AlphaFoldDB" id="A0A5P9NQQ9"/>
<organism evidence="2 3">
    <name type="scientific">Halioglobus maricola</name>
    <dbReference type="NCBI Taxonomy" id="2601894"/>
    <lineage>
        <taxon>Bacteria</taxon>
        <taxon>Pseudomonadati</taxon>
        <taxon>Pseudomonadota</taxon>
        <taxon>Gammaproteobacteria</taxon>
        <taxon>Cellvibrionales</taxon>
        <taxon>Halieaceae</taxon>
        <taxon>Halioglobus</taxon>
    </lineage>
</organism>
<keyword evidence="1" id="KW-1133">Transmembrane helix</keyword>
<reference evidence="2 3" key="1">
    <citation type="submission" date="2019-02" db="EMBL/GenBank/DDBJ databases">
        <authorList>
            <person name="Li S.-H."/>
        </authorList>
    </citation>
    <scope>NUCLEOTIDE SEQUENCE [LARGE SCALE GENOMIC DNA]</scope>
    <source>
        <strain evidence="2 3">IMCC14385</strain>
    </source>
</reference>
<dbReference type="Proteomes" id="UP000326287">
    <property type="component" value="Chromosome"/>
</dbReference>
<evidence type="ECO:0008006" key="4">
    <source>
        <dbReference type="Google" id="ProtNLM"/>
    </source>
</evidence>
<dbReference type="OrthoDB" id="9154570at2"/>
<keyword evidence="3" id="KW-1185">Reference proteome</keyword>
<evidence type="ECO:0000313" key="3">
    <source>
        <dbReference type="Proteomes" id="UP000326287"/>
    </source>
</evidence>
<sequence length="143" mass="16138">MTLVAVLLLNAIWFGLAFEAFYIRRRVFGKVMVPIREDRENTAYDALVESGRFMGGFNLALSALNIALIFNLGGFSTDRQWAMLLAFNAIAHASQFVGNVPMALRNRHGEGQWNVFKGVMLRIFVIDFVLMIFNSFIAVMLLV</sequence>
<evidence type="ECO:0000313" key="2">
    <source>
        <dbReference type="EMBL" id="QFU77826.1"/>
    </source>
</evidence>
<name>A0A5P9NQQ9_9GAMM</name>
<feature type="transmembrane region" description="Helical" evidence="1">
    <location>
        <begin position="119"/>
        <end position="142"/>
    </location>
</feature>
<keyword evidence="1" id="KW-0812">Transmembrane</keyword>
<feature type="transmembrane region" description="Helical" evidence="1">
    <location>
        <begin position="81"/>
        <end position="98"/>
    </location>
</feature>
<protein>
    <recommendedName>
        <fullName evidence="4">DUF1761 domain-containing protein</fullName>
    </recommendedName>
</protein>
<dbReference type="KEGG" id="halc:EY643_08830"/>
<dbReference type="EMBL" id="CP036422">
    <property type="protein sequence ID" value="QFU77826.1"/>
    <property type="molecule type" value="Genomic_DNA"/>
</dbReference>
<keyword evidence="1" id="KW-0472">Membrane</keyword>
<feature type="transmembrane region" description="Helical" evidence="1">
    <location>
        <begin position="6"/>
        <end position="23"/>
    </location>
</feature>
<accession>A0A5P9NQQ9</accession>
<gene>
    <name evidence="2" type="ORF">EY643_08830</name>
</gene>
<proteinExistence type="predicted"/>